<gene>
    <name evidence="9" type="ORF">DWZ50_13220</name>
</gene>
<feature type="transmembrane region" description="Helical" evidence="8">
    <location>
        <begin position="83"/>
        <end position="104"/>
    </location>
</feature>
<evidence type="ECO:0000256" key="6">
    <source>
        <dbReference type="ARBA" id="ARBA00022989"/>
    </source>
</evidence>
<keyword evidence="3" id="KW-0645">Protease</keyword>
<sequence length="128" mass="14829">MLKDLSQYIVTKLISYGIVNESEKDIYCYGYEFLFNKIIIVMIAILLGYILNIISEITVFLISFGGLRQYTGGIHMRTPCRCMLFSVFFVLISGLIIKFLLPIFFLKEILVLWGICIYIILKQLLLIL</sequence>
<keyword evidence="6 8" id="KW-1133">Transmembrane helix</keyword>
<evidence type="ECO:0000256" key="8">
    <source>
        <dbReference type="SAM" id="Phobius"/>
    </source>
</evidence>
<dbReference type="EMBL" id="QRQE01000035">
    <property type="protein sequence ID" value="RHM72768.1"/>
    <property type="molecule type" value="Genomic_DNA"/>
</dbReference>
<proteinExistence type="predicted"/>
<feature type="transmembrane region" description="Helical" evidence="8">
    <location>
        <begin position="110"/>
        <end position="127"/>
    </location>
</feature>
<dbReference type="GO" id="GO:0009372">
    <property type="term" value="P:quorum sensing"/>
    <property type="evidence" value="ECO:0007669"/>
    <property type="project" value="UniProtKB-KW"/>
</dbReference>
<comment type="caution">
    <text evidence="9">The sequence shown here is derived from an EMBL/GenBank/DDBJ whole genome shotgun (WGS) entry which is preliminary data.</text>
</comment>
<feature type="transmembrane region" description="Helical" evidence="8">
    <location>
        <begin position="38"/>
        <end position="62"/>
    </location>
</feature>
<dbReference type="Proteomes" id="UP000285610">
    <property type="component" value="Unassembled WGS sequence"/>
</dbReference>
<keyword evidence="5" id="KW-0378">Hydrolase</keyword>
<dbReference type="InterPro" id="IPR006741">
    <property type="entry name" value="AgrB"/>
</dbReference>
<accession>A0A415S781</accession>
<dbReference type="GO" id="GO:0008233">
    <property type="term" value="F:peptidase activity"/>
    <property type="evidence" value="ECO:0007669"/>
    <property type="project" value="UniProtKB-KW"/>
</dbReference>
<keyword evidence="7 8" id="KW-0472">Membrane</keyword>
<keyword evidence="1" id="KW-1003">Cell membrane</keyword>
<protein>
    <recommendedName>
        <fullName evidence="11">Accessory regulator AgrB</fullName>
    </recommendedName>
</protein>
<dbReference type="GO" id="GO:0016020">
    <property type="term" value="C:membrane"/>
    <property type="evidence" value="ECO:0007669"/>
    <property type="project" value="InterPro"/>
</dbReference>
<dbReference type="Pfam" id="PF04647">
    <property type="entry name" value="AgrB"/>
    <property type="match status" value="1"/>
</dbReference>
<evidence type="ECO:0000313" key="10">
    <source>
        <dbReference type="Proteomes" id="UP000285610"/>
    </source>
</evidence>
<evidence type="ECO:0000256" key="7">
    <source>
        <dbReference type="ARBA" id="ARBA00023136"/>
    </source>
</evidence>
<dbReference type="GO" id="GO:0006508">
    <property type="term" value="P:proteolysis"/>
    <property type="evidence" value="ECO:0007669"/>
    <property type="project" value="UniProtKB-KW"/>
</dbReference>
<evidence type="ECO:0000256" key="1">
    <source>
        <dbReference type="ARBA" id="ARBA00022475"/>
    </source>
</evidence>
<keyword evidence="4 8" id="KW-0812">Transmembrane</keyword>
<dbReference type="AlphaFoldDB" id="A0A415S781"/>
<organism evidence="9 10">
    <name type="scientific">Mediterraneibacter gnavus</name>
    <name type="common">Ruminococcus gnavus</name>
    <dbReference type="NCBI Taxonomy" id="33038"/>
    <lineage>
        <taxon>Bacteria</taxon>
        <taxon>Bacillati</taxon>
        <taxon>Bacillota</taxon>
        <taxon>Clostridia</taxon>
        <taxon>Lachnospirales</taxon>
        <taxon>Lachnospiraceae</taxon>
        <taxon>Mediterraneibacter</taxon>
    </lineage>
</organism>
<name>A0A415S781_MEDGN</name>
<dbReference type="RefSeq" id="WP_118444962.1">
    <property type="nucleotide sequence ID" value="NZ_JBCPGC010000037.1"/>
</dbReference>
<evidence type="ECO:0000256" key="2">
    <source>
        <dbReference type="ARBA" id="ARBA00022654"/>
    </source>
</evidence>
<evidence type="ECO:0000256" key="3">
    <source>
        <dbReference type="ARBA" id="ARBA00022670"/>
    </source>
</evidence>
<evidence type="ECO:0008006" key="11">
    <source>
        <dbReference type="Google" id="ProtNLM"/>
    </source>
</evidence>
<evidence type="ECO:0000256" key="5">
    <source>
        <dbReference type="ARBA" id="ARBA00022801"/>
    </source>
</evidence>
<keyword evidence="2" id="KW-0673">Quorum sensing</keyword>
<evidence type="ECO:0000313" key="9">
    <source>
        <dbReference type="EMBL" id="RHM72768.1"/>
    </source>
</evidence>
<reference evidence="9 10" key="1">
    <citation type="submission" date="2018-08" db="EMBL/GenBank/DDBJ databases">
        <title>A genome reference for cultivated species of the human gut microbiota.</title>
        <authorList>
            <person name="Zou Y."/>
            <person name="Xue W."/>
            <person name="Luo G."/>
        </authorList>
    </citation>
    <scope>NUCLEOTIDE SEQUENCE [LARGE SCALE GENOMIC DNA]</scope>
    <source>
        <strain evidence="9 10">AF33-12</strain>
    </source>
</reference>
<evidence type="ECO:0000256" key="4">
    <source>
        <dbReference type="ARBA" id="ARBA00022692"/>
    </source>
</evidence>